<accession>W6TU73</accession>
<reference evidence="1 2" key="1">
    <citation type="journal article" date="2014" name="FEMS Microbiol. Lett.">
        <title>Draft genome sequences of three Holospora species (Holospora obtusa, Holospora undulata, and Holospora elegans), endonuclear symbiotic bacteria of the ciliate Paramecium caudatum.</title>
        <authorList>
            <person name="Dohra H."/>
            <person name="Tanaka K."/>
            <person name="Suzuki T."/>
            <person name="Fujishima M."/>
            <person name="Suzuki H."/>
        </authorList>
    </citation>
    <scope>NUCLEOTIDE SEQUENCE [LARGE SCALE GENOMIC DNA]</scope>
    <source>
        <strain evidence="1 2">F1</strain>
    </source>
</reference>
<proteinExistence type="predicted"/>
<organism evidence="1 2">
    <name type="scientific">Holospora obtusa F1</name>
    <dbReference type="NCBI Taxonomy" id="1399147"/>
    <lineage>
        <taxon>Bacteria</taxon>
        <taxon>Pseudomonadati</taxon>
        <taxon>Pseudomonadota</taxon>
        <taxon>Alphaproteobacteria</taxon>
        <taxon>Holosporales</taxon>
        <taxon>Holosporaceae</taxon>
        <taxon>Holospora</taxon>
    </lineage>
</organism>
<sequence>MQGGMEYLEFLFRISARMLKDKKCSTKASRVVERLVSHSYGITYKELKEANVWEVYCMKMPRRRFESEKKYKALYRALQK</sequence>
<gene>
    <name evidence="1" type="ORF">P618_200515</name>
</gene>
<keyword evidence="2" id="KW-1185">Reference proteome</keyword>
<dbReference type="AlphaFoldDB" id="W6TU73"/>
<evidence type="ECO:0000313" key="1">
    <source>
        <dbReference type="EMBL" id="ETZ07307.1"/>
    </source>
</evidence>
<evidence type="ECO:0000313" key="2">
    <source>
        <dbReference type="Proteomes" id="UP000019112"/>
    </source>
</evidence>
<name>W6TU73_HOLOB</name>
<comment type="caution">
    <text evidence="1">The sequence shown here is derived from an EMBL/GenBank/DDBJ whole genome shotgun (WGS) entry which is preliminary data.</text>
</comment>
<dbReference type="Proteomes" id="UP000019112">
    <property type="component" value="Unassembled WGS sequence"/>
</dbReference>
<dbReference type="EMBL" id="AWTR02000053">
    <property type="protein sequence ID" value="ETZ07307.1"/>
    <property type="molecule type" value="Genomic_DNA"/>
</dbReference>
<protein>
    <submittedName>
        <fullName evidence="1">Uncharacterized protein</fullName>
    </submittedName>
</protein>